<dbReference type="PANTHER" id="PTHR42745:SF1">
    <property type="entry name" value="ARABINOSE 5-PHOSPHATE ISOMERASE KDSD"/>
    <property type="match status" value="1"/>
</dbReference>
<dbReference type="InterPro" id="IPR046348">
    <property type="entry name" value="SIS_dom_sf"/>
</dbReference>
<feature type="domain" description="SIS" evidence="1">
    <location>
        <begin position="1"/>
        <end position="69"/>
    </location>
</feature>
<dbReference type="AlphaFoldDB" id="A0A382JAV1"/>
<proteinExistence type="predicted"/>
<protein>
    <recommendedName>
        <fullName evidence="1">SIS domain-containing protein</fullName>
    </recommendedName>
</protein>
<dbReference type="GO" id="GO:1901135">
    <property type="term" value="P:carbohydrate derivative metabolic process"/>
    <property type="evidence" value="ECO:0007669"/>
    <property type="project" value="InterPro"/>
</dbReference>
<evidence type="ECO:0000313" key="2">
    <source>
        <dbReference type="EMBL" id="SVC09016.1"/>
    </source>
</evidence>
<name>A0A382JAV1_9ZZZZ</name>
<dbReference type="InterPro" id="IPR050986">
    <property type="entry name" value="GutQ/KpsF_isomerases"/>
</dbReference>
<gene>
    <name evidence="2" type="ORF">METZ01_LOCUS261870</name>
</gene>
<organism evidence="2">
    <name type="scientific">marine metagenome</name>
    <dbReference type="NCBI Taxonomy" id="408172"/>
    <lineage>
        <taxon>unclassified sequences</taxon>
        <taxon>metagenomes</taxon>
        <taxon>ecological metagenomes</taxon>
    </lineage>
</organism>
<dbReference type="InterPro" id="IPR001347">
    <property type="entry name" value="SIS_dom"/>
</dbReference>
<dbReference type="PANTHER" id="PTHR42745">
    <property type="match status" value="1"/>
</dbReference>
<accession>A0A382JAV1</accession>
<dbReference type="PROSITE" id="PS51464">
    <property type="entry name" value="SIS"/>
    <property type="match status" value="1"/>
</dbReference>
<dbReference type="SUPFAM" id="SSF53697">
    <property type="entry name" value="SIS domain"/>
    <property type="match status" value="1"/>
</dbReference>
<feature type="non-terminal residue" evidence="2">
    <location>
        <position position="69"/>
    </location>
</feature>
<dbReference type="EMBL" id="UINC01072981">
    <property type="protein sequence ID" value="SVC09016.1"/>
    <property type="molecule type" value="Genomic_DNA"/>
</dbReference>
<sequence>MVVFSYSGNTSELTNLLKYANRFGIKVIGVASVKDSLLIKASDISLLLPRVKEADPIGMVPSSSTSITL</sequence>
<dbReference type="GO" id="GO:0097367">
    <property type="term" value="F:carbohydrate derivative binding"/>
    <property type="evidence" value="ECO:0007669"/>
    <property type="project" value="InterPro"/>
</dbReference>
<dbReference type="Gene3D" id="3.40.50.10490">
    <property type="entry name" value="Glucose-6-phosphate isomerase like protein, domain 1"/>
    <property type="match status" value="1"/>
</dbReference>
<dbReference type="Pfam" id="PF01380">
    <property type="entry name" value="SIS"/>
    <property type="match status" value="1"/>
</dbReference>
<evidence type="ECO:0000259" key="1">
    <source>
        <dbReference type="PROSITE" id="PS51464"/>
    </source>
</evidence>
<reference evidence="2" key="1">
    <citation type="submission" date="2018-05" db="EMBL/GenBank/DDBJ databases">
        <authorList>
            <person name="Lanie J.A."/>
            <person name="Ng W.-L."/>
            <person name="Kazmierczak K.M."/>
            <person name="Andrzejewski T.M."/>
            <person name="Davidsen T.M."/>
            <person name="Wayne K.J."/>
            <person name="Tettelin H."/>
            <person name="Glass J.I."/>
            <person name="Rusch D."/>
            <person name="Podicherti R."/>
            <person name="Tsui H.-C.T."/>
            <person name="Winkler M.E."/>
        </authorList>
    </citation>
    <scope>NUCLEOTIDE SEQUENCE</scope>
</reference>